<accession>A0AAD9N8M3</accession>
<dbReference type="Pfam" id="PF25794">
    <property type="entry name" value="SACS"/>
    <property type="match status" value="4"/>
</dbReference>
<keyword evidence="3" id="KW-1185">Reference proteome</keyword>
<reference evidence="2" key="1">
    <citation type="journal article" date="2023" name="Mol. Biol. Evol.">
        <title>Third-Generation Sequencing Reveals the Adaptive Role of the Epigenome in Three Deep-Sea Polychaetes.</title>
        <authorList>
            <person name="Perez M."/>
            <person name="Aroh O."/>
            <person name="Sun Y."/>
            <person name="Lan Y."/>
            <person name="Juniper S.K."/>
            <person name="Young C.R."/>
            <person name="Angers B."/>
            <person name="Qian P.Y."/>
        </authorList>
    </citation>
    <scope>NUCLEOTIDE SEQUENCE</scope>
    <source>
        <strain evidence="2">P08H-3</strain>
    </source>
</reference>
<evidence type="ECO:0000259" key="1">
    <source>
        <dbReference type="Pfam" id="PF25794"/>
    </source>
</evidence>
<evidence type="ECO:0000313" key="3">
    <source>
        <dbReference type="Proteomes" id="UP001208570"/>
    </source>
</evidence>
<organism evidence="2 3">
    <name type="scientific">Paralvinella palmiformis</name>
    <dbReference type="NCBI Taxonomy" id="53620"/>
    <lineage>
        <taxon>Eukaryota</taxon>
        <taxon>Metazoa</taxon>
        <taxon>Spiralia</taxon>
        <taxon>Lophotrochozoa</taxon>
        <taxon>Annelida</taxon>
        <taxon>Polychaeta</taxon>
        <taxon>Sedentaria</taxon>
        <taxon>Canalipalpata</taxon>
        <taxon>Terebellida</taxon>
        <taxon>Terebelliformia</taxon>
        <taxon>Alvinellidae</taxon>
        <taxon>Paralvinella</taxon>
    </lineage>
</organism>
<dbReference type="InterPro" id="IPR058210">
    <property type="entry name" value="SACS/Nov_dom"/>
</dbReference>
<feature type="domain" description="Sacsin/Nov" evidence="1">
    <location>
        <begin position="95"/>
        <end position="225"/>
    </location>
</feature>
<dbReference type="PANTHER" id="PTHR15600">
    <property type="entry name" value="SACSIN"/>
    <property type="match status" value="1"/>
</dbReference>
<name>A0AAD9N8M3_9ANNE</name>
<feature type="domain" description="Sacsin/Nov" evidence="1">
    <location>
        <begin position="53"/>
        <end position="94"/>
    </location>
</feature>
<feature type="domain" description="Sacsin/Nov" evidence="1">
    <location>
        <begin position="1368"/>
        <end position="1612"/>
    </location>
</feature>
<dbReference type="Proteomes" id="UP001208570">
    <property type="component" value="Unassembled WGS sequence"/>
</dbReference>
<sequence>MFGDEWFVELGGMESVEGQWKSGKQMTVACFMNRQLQNDTEDTEEDYGLIRPSLIKQLRSILDQYPDDGQILKELLQNAEDAGATEAKFLYDDNCVISADRLFIIDPHEKFFQYKGDSTSGYSWHLKQKQKELSKISDQFRPYINKFECTQKTFQNGFYGGTLFRFPLRTVESELSTVVYDTERMMQMFKMFEAEAPLILLFLKHLESIQLYQRSSGEEDPELLYEVRMKPDCLDYIRKMREDFLVRCRASDSSEGISLNYVLSVETLKYGMDGCVDKTLYRWLINEYKAGKNVSAQLRTLQNDPSLNLIPLIGVALAVDRPEHDKNQTSTDIDTCDDDELAMSDSLKQVGLSKPDGQVFCFLPLPIEQKTPTGLPVHVNGYFAISQNRRHLKWPTKGNDVCSDNSILWNQCLLQELLPISYAELLLYGTHLALSTSIVSPEDIYYAIPDLVSVDQKWQFILENLFDSIFQHPVIYTKLGGGQWAMVESVVFSWMREDAETTRIVSDILVWSGLKVASIPKHLLHALGAFSQRALDIISPAVVRAELKKTPELCQKLKTRSDHLLLLRYCLKDEDFRDIIGIQLLPLADKRFVTFVNHGEVVYLPTNDAPRDLFPGLESCLIPDDLDDLLKFKLSKVADEGLTQLRYIDKEAVATLIPRVIPLDYNSKDILTIPRESCPLSVGWLVQFWTYLRKEYPTDIRVFSGLPVLPLNRTAPLQLVPLTLNGPCIMKSAMGVELDVDLVHVLDIFGIHVIKELPDYVQSHAAVIGNFVRLPFKEDIIDLFHKRYLENRNGDQLLCCFQRDASAPEKRAMIQLIAGLKVHSLSPSCRMFLRKLPVFPSTQCTQENGDFVSVESVPEGADMSALPCSVSKRLINTADSHVASAAKALGVHILDEKHLLETFIFSDIKEGKHDADTIQLIVSPVFSRFSEFMKAESFIKAMADINFVPTDNGLLKKARELMDPSDELLIELVAEEEGMFPAGVYAEPHMVLCLHQLGLKTCATITSDDLLLHMFKVKDLSNSQETIERAVKKGKALLNLLCHRPDLLWEQTQNRMLMDWASDIPWVPVLQDRPALYPNSLSWFSEGVTVKPSAVSCLDYVPLTGSVKATFDGEVNRSLKDIFGWSELPQLNTVVSHLNNIIQQFLAKEKAKFLAILTGVYDYLMQKNMEEVHAALKRASLDNWIWHGDGFASLESVVGESTFTDLTPYVYWLPSEMMAFRNLFESQGLKKCCSPERMVHILHQIADDAGHYGTGDYTLDKLLQLAVNILNYLRDQPLTERCKKNILVPAMCQDATMFKMLPVKSCTYCDVDWIRQGFDLMEFDEQDGIVFIHRNLPIPTAEKLGVPTLMSRMLHAEELAITGFGQGEPLTARLKQLLDDYTDGLAVFKEMIQNADDAGATEINFMYDERANEANMKYLIDEGMRSCQGPALWIHNNAVFTDEDFVSITKLGGATKELKSDKIGTFGLGFNVVYNITDVPSFISRNSIVFFDPHTTHLGKGIKDRSRPGIRIDMTKNKTLLKKLSDQFQPYKDIFGCSVEGQSGESYDGTLFRLPLRTKQQAANSEISSLHYDSNEVLALFNLFIKHAHNLLLFTQNLQKIGLHHIAVGGTALDAKEVFVLEKDLLKLLRHESAISNKMKAGSHQKMAFLQAATKYFNAVSKPVTGRLLSVPQVPQLSALIQTTATVTANQLDLPVPKTDSNQYWLISFSVGHEKSKRLALKSKGTLMPVGGIAVHLKKVDRGFIPANISELGKGLAFCFLPLPIASGLPVHINALFALESSRKHLSQRADDEKEDFKAEWNESLLEDAIVDAYVQALWDLKQVLPFEQKVSFYDVWPVFSFTEAYFQPLVTSFYKNMSTLLQMPLCSRNGVIISLSNAVFLDLPSSTPSEIATFLVDAFSQCSDGYHVLTPPDYVIRSFVATGYESLLAEKHYNLERFYEEVFFPNINALESSLRDKLVVYALAQNRKNLNVLLRTHKCIPSSPDGKTLKRVEDLVYPTGLASRLYVPEDGRFPHGEHFVNGNVLSSLQQLGLKVNDVSWADLVERANSVQDAFDIDETLGRTRLHNVLAFIDRKLLQSTPSLHSYRAQLQASTADDDKMLASCDSIKNISFLPVLRKPDIYPISWKADELKLNELVSSCELYSHEARYLVSATQLIVNEEHMTRLVKEFFGFAKKVITIEQVMTQLEHVLIVDIQSLNDTQKYEELHKILYAIYAYVQDLLKVDRQLADQICRSMKERPCILVGDQFLVPAQLAMNFQYDCSPYLYAIPPDILRKFKPLMINIGVKDNFSTKEYVEVLQQLHKESDGKVLDSRQLDVSLRVTTELNNTLKLSGSKVTEAADNFGEIYIPDAKGILQPSRYLCYNDCPWIKDPQVTNFTHPDITYNTSACLGVKTKRQETLSKYAKGIPFGQKEQLTNSLKRILHTYPCDHEILKELIQNADDAGATEIHFIRDSRQHSKEHVFDNSWKPLQGPALCVYNNQPFTRADLEGIQKLGEGSKNRDPSKTGQYGIGFSSVYHLTDVPSLLTTSRDMGKMLCVFDPHCLYVPGASPAEPGMMYENVDQLETAFQDVFGCYLTDKFDVNNGTMFRLPLRTSEMADRSKISKEPITLSKVHSMLEKLKHEAFDILLFMNYLTEIKISDIDPLTGNLVNTYNVRLILSETQRQLRHCIANQVKEWSKMVKDGSASFTDIERQESVYTAYINDTVGRQEKWSISQVVGFEDGETVPDNVQDAFDNGNLVLMPRGGVACLLEERINGKPINSNKSMSAFCFLPLPIRTGLPVQVNSHFSLGHENRRHLWTKGDSTTDYQKAWNDLMCSTIVAEAYVNLLKHIRMHCLMGTLENDKAMVTCTRQILDSAIDTYISCFPLIEATLPEWQDLAKNVYMKIAKHHAPILPAVQECPSSDISATNLQSTQWSVSWMSPVGEGADKAFFIRSEAGANLTHQTSSFLSRFTNMFKVTSHKHVRTDAQILREVLLACGLRLVEAPLTLVENFIASGVTIDFMSPDGVITFLQSYSSETSCCKIGALPNKLNRTPFGDVKQLNIVIQYCKLERQFGEKLHGLPLLLTEDGMLRTFDIEKPVFCSAYADLIPERGELFLNRLLLDSVFKVVNLFDWPVFKKFDITELSSILTSKLPVALLRSGKPVEWDKQNSSLPSEAWMKRLWTMIREETKPSLVYISSDKAKADVERILSPLDDWCFLPAKATIKSYLFPLSDAAQVIHYTQTDSRWYGIRSILQKFGIPELDIAAINADVAKCIVTTFDKPCTVLKLLHTHLVGKETAIPIPKLVADQLLEYFVRNISELQEEEENASALRDLPFYTTICGHQIALTDCIVYTLPSKIPTDGIDIWQNESGTVFLERNDDFQALYDYLGCAKINVVDVYSQFIFQHLEYFPEDDRMIHLYHVYSRYLKTGTGHLLSAAERDNLLGVLNQMPFVDCGSGDLQLASEFYDPNNVVFKVMLPEDRFAPVPRNSPFRESEWYDFLGKLGLIRELNREMFVQFANQVACEGHIHDKTVALAKSKVLVQHLYGMSRSSRSAILPEISEIQFVAQADASANLTKILPQYGDVGVDTLHFTSFRNSISKKHEKLIWTQVALLPEWASPFEQHRLQPDDIQEIMEGLKLQNAPPLEMVVRHLLALSHHIGDLDQRVNQLESKIIREIFTDIYRYLRNNAMNSANVKDMLSDEPIVLVSDGELVKPCQTVVNLYEADEIKPFLLKIPLHFGEFVPFLKHVGATETVSVVQLASVLESFKKKIGISRCSPNELKGVLKAVKGLLEALENNAPRDIDVPVLYLPNEAGRLVDASKLVYNDVPSFYDRVKQFGIQFVADLRECGLKSRHADELLALLPQRVRPVMLSALVREELTEECRQTESKEGLARVLHERVRSEVFLSAMARLVRHQAHKTGQKVNEKYMYHILDRLSTIHISGVDKVITHLTFKRNHIDGSEIEEACFVEKRQGPKTDICEWLLYIQKDSSLKHDLLVPLAGVINSILSGMLHDSVLYLLPILSCPEKDVHSKLNSLNIRLDRVQSVSRISLLPELGSEVEEELREQLKWGEVGFETGEYVGYKPDPESGIIHAMIREEVMSPRDNRVYLLDVGHEQNAIIVEASQLFKFNHS</sequence>
<feature type="domain" description="Sacsin/Nov" evidence="1">
    <location>
        <begin position="2414"/>
        <end position="2648"/>
    </location>
</feature>
<dbReference type="EMBL" id="JAODUP010000125">
    <property type="protein sequence ID" value="KAK2160900.1"/>
    <property type="molecule type" value="Genomic_DNA"/>
</dbReference>
<protein>
    <recommendedName>
        <fullName evidence="1">Sacsin/Nov domain-containing protein</fullName>
    </recommendedName>
</protein>
<dbReference type="Gene3D" id="3.30.565.10">
    <property type="entry name" value="Histidine kinase-like ATPase, C-terminal domain"/>
    <property type="match status" value="1"/>
</dbReference>
<evidence type="ECO:0000313" key="2">
    <source>
        <dbReference type="EMBL" id="KAK2160900.1"/>
    </source>
</evidence>
<dbReference type="InterPro" id="IPR036890">
    <property type="entry name" value="HATPase_C_sf"/>
</dbReference>
<dbReference type="SUPFAM" id="SSF55874">
    <property type="entry name" value="ATPase domain of HSP90 chaperone/DNA topoisomerase II/histidine kinase"/>
    <property type="match status" value="2"/>
</dbReference>
<comment type="caution">
    <text evidence="2">The sequence shown here is derived from an EMBL/GenBank/DDBJ whole genome shotgun (WGS) entry which is preliminary data.</text>
</comment>
<dbReference type="NCBIfam" id="NF047352">
    <property type="entry name" value="P_loop_sacsin"/>
    <property type="match status" value="2"/>
</dbReference>
<dbReference type="PANTHER" id="PTHR15600:SF42">
    <property type="entry name" value="SACSIN"/>
    <property type="match status" value="1"/>
</dbReference>
<dbReference type="GO" id="GO:0030544">
    <property type="term" value="F:Hsp70 protein binding"/>
    <property type="evidence" value="ECO:0007669"/>
    <property type="project" value="TreeGrafter"/>
</dbReference>
<gene>
    <name evidence="2" type="ORF">LSH36_125g03013</name>
</gene>
<proteinExistence type="predicted"/>
<dbReference type="InterPro" id="IPR052972">
    <property type="entry name" value="Sacsin_chaperone_reg"/>
</dbReference>